<reference evidence="2 3" key="1">
    <citation type="submission" date="2020-08" db="EMBL/GenBank/DDBJ databases">
        <title>Polaribacter sp. L12M9 isolated from gut of the Korean scallop.</title>
        <authorList>
            <person name="Jeong Y.S."/>
        </authorList>
    </citation>
    <scope>NUCLEOTIDE SEQUENCE [LARGE SCALE GENOMIC DNA]</scope>
    <source>
        <strain evidence="2 3">L12M9</strain>
    </source>
</reference>
<protein>
    <submittedName>
        <fullName evidence="2">Phage tail protein</fullName>
    </submittedName>
</protein>
<proteinExistence type="predicted"/>
<dbReference type="AlphaFoldDB" id="A0A7G9L9W5"/>
<organism evidence="2 3">
    <name type="scientific">Polaribacter pectinis</name>
    <dbReference type="NCBI Taxonomy" id="2738844"/>
    <lineage>
        <taxon>Bacteria</taxon>
        <taxon>Pseudomonadati</taxon>
        <taxon>Bacteroidota</taxon>
        <taxon>Flavobacteriia</taxon>
        <taxon>Flavobacteriales</taxon>
        <taxon>Flavobacteriaceae</taxon>
    </lineage>
</organism>
<keyword evidence="3" id="KW-1185">Reference proteome</keyword>
<accession>A0A7G9L9W5</accession>
<dbReference type="RefSeq" id="WP_187482324.1">
    <property type="nucleotide sequence ID" value="NZ_CP060695.1"/>
</dbReference>
<evidence type="ECO:0000259" key="1">
    <source>
        <dbReference type="Pfam" id="PF07484"/>
    </source>
</evidence>
<evidence type="ECO:0000313" key="3">
    <source>
        <dbReference type="Proteomes" id="UP000515808"/>
    </source>
</evidence>
<evidence type="ECO:0000313" key="2">
    <source>
        <dbReference type="EMBL" id="QNM85414.1"/>
    </source>
</evidence>
<dbReference type="SUPFAM" id="SSF88874">
    <property type="entry name" value="Receptor-binding domain of short tail fibre protein gp12"/>
    <property type="match status" value="1"/>
</dbReference>
<dbReference type="Proteomes" id="UP000515808">
    <property type="component" value="Chromosome"/>
</dbReference>
<dbReference type="InterPro" id="IPR011083">
    <property type="entry name" value="Phage_tail_collar_dom"/>
</dbReference>
<dbReference type="EMBL" id="CP060695">
    <property type="protein sequence ID" value="QNM85414.1"/>
    <property type="molecule type" value="Genomic_DNA"/>
</dbReference>
<gene>
    <name evidence="2" type="ORF">H9W90_14690</name>
</gene>
<sequence length="196" mass="20490">MEPFIGQIMAFVGNFAIRGWAQCNGQLLPISQNTALFSIIGTTYGGDGRTTFALPDLRGRAPMHFGNGPGLSDYRLGAKGGVEQVVLNQTQMPSHNHFATATEVTVSLKASSAEADLHVPVAGSSLAAGNEVNGRGTDPIQMYNSSTPDVTLGGGTSSATNVTIANSGGNLSHENRQPFLTVNYLIALQGIFPPRS</sequence>
<name>A0A7G9L9W5_9FLAO</name>
<feature type="domain" description="Phage tail collar" evidence="1">
    <location>
        <begin position="6"/>
        <end position="62"/>
    </location>
</feature>
<dbReference type="InterPro" id="IPR037053">
    <property type="entry name" value="Phage_tail_collar_dom_sf"/>
</dbReference>
<dbReference type="Gene3D" id="3.90.1340.10">
    <property type="entry name" value="Phage tail collar domain"/>
    <property type="match status" value="1"/>
</dbReference>
<dbReference type="KEGG" id="ppec:H9W90_14690"/>
<dbReference type="Pfam" id="PF07484">
    <property type="entry name" value="Collar"/>
    <property type="match status" value="1"/>
</dbReference>